<protein>
    <submittedName>
        <fullName evidence="2">Paraquat-inducible protein A</fullName>
    </submittedName>
</protein>
<reference evidence="2 3" key="1">
    <citation type="submission" date="2020-08" db="EMBL/GenBank/DDBJ databases">
        <title>Bridging the membrane lipid divide: bacteria of the FCB group superphylum have the potential to synthesize archaeal ether lipids.</title>
        <authorList>
            <person name="Villanueva L."/>
            <person name="Von Meijenfeldt F.A.B."/>
            <person name="Westbye A.B."/>
            <person name="Yadav S."/>
            <person name="Hopmans E.C."/>
            <person name="Dutilh B.E."/>
            <person name="Sinninghe Damste J.S."/>
        </authorList>
    </citation>
    <scope>NUCLEOTIDE SEQUENCE [LARGE SCALE GENOMIC DNA]</scope>
    <source>
        <strain evidence="2">NIOZ-UU100</strain>
    </source>
</reference>
<feature type="transmembrane region" description="Helical" evidence="1">
    <location>
        <begin position="95"/>
        <end position="123"/>
    </location>
</feature>
<comment type="caution">
    <text evidence="2">The sequence shown here is derived from an EMBL/GenBank/DDBJ whole genome shotgun (WGS) entry which is preliminary data.</text>
</comment>
<keyword evidence="1" id="KW-0812">Transmembrane</keyword>
<proteinExistence type="predicted"/>
<dbReference type="AlphaFoldDB" id="A0A8J6TN46"/>
<name>A0A8J6TN46_9GAMM</name>
<organism evidence="2 3">
    <name type="scientific">Candidatus Thiopontia autotrophica</name>
    <dbReference type="NCBI Taxonomy" id="2841688"/>
    <lineage>
        <taxon>Bacteria</taxon>
        <taxon>Pseudomonadati</taxon>
        <taxon>Pseudomonadota</taxon>
        <taxon>Gammaproteobacteria</taxon>
        <taxon>Candidatus Thiopontia</taxon>
    </lineage>
</organism>
<evidence type="ECO:0000313" key="3">
    <source>
        <dbReference type="Proteomes" id="UP000654401"/>
    </source>
</evidence>
<feature type="transmembrane region" description="Helical" evidence="1">
    <location>
        <begin position="52"/>
        <end position="75"/>
    </location>
</feature>
<keyword evidence="1" id="KW-1133">Transmembrane helix</keyword>
<dbReference type="Proteomes" id="UP000654401">
    <property type="component" value="Unassembled WGS sequence"/>
</dbReference>
<feature type="transmembrane region" description="Helical" evidence="1">
    <location>
        <begin position="170"/>
        <end position="189"/>
    </location>
</feature>
<evidence type="ECO:0000313" key="2">
    <source>
        <dbReference type="EMBL" id="MBC8519449.1"/>
    </source>
</evidence>
<gene>
    <name evidence="2" type="ORF">H8D24_03455</name>
</gene>
<dbReference type="InterPro" id="IPR007498">
    <property type="entry name" value="PqiA-like"/>
</dbReference>
<sequence>MITDNLFNLVACHNCDLLHKVDTREAVGHMVRCTRCGTVLQRSTKDSLNRTLAFGISGLVLFIVANMFPVISIQANGNLYESTLLSGVMALYHDGMWGLTILVLLTSIVAPLLYLSALVYLLLPLCMGRVAWQSKKIFRSLTLVGQWEMVGVYIIGSMISIVRLEDISAAAPGVAIFALGGVMFSVAAVRTTINPDEIWRSLERGSLKAGNN</sequence>
<keyword evidence="1" id="KW-0472">Membrane</keyword>
<feature type="transmembrane region" description="Helical" evidence="1">
    <location>
        <begin position="144"/>
        <end position="164"/>
    </location>
</feature>
<dbReference type="EMBL" id="JACNFK010000023">
    <property type="protein sequence ID" value="MBC8519449.1"/>
    <property type="molecule type" value="Genomic_DNA"/>
</dbReference>
<dbReference type="Pfam" id="PF04403">
    <property type="entry name" value="PqiA"/>
    <property type="match status" value="1"/>
</dbReference>
<evidence type="ECO:0000256" key="1">
    <source>
        <dbReference type="SAM" id="Phobius"/>
    </source>
</evidence>
<accession>A0A8J6TN46</accession>